<dbReference type="AlphaFoldDB" id="A0A6A7RQZ1"/>
<dbReference type="Proteomes" id="UP000342300">
    <property type="component" value="Unassembled WGS sequence"/>
</dbReference>
<feature type="transmembrane region" description="Helical" evidence="1">
    <location>
        <begin position="12"/>
        <end position="36"/>
    </location>
</feature>
<sequence>MASRDRLCAVKPAILLVVKLAHTFVWALFAGLIVAIPLASFYGRHAVAAWSAAVVAVEVLVLAVNGFRCPLTAVAARYTEDRRDNFDIYLPQWLARHNKVIFGTLYLAGIAFALARWALAAE</sequence>
<evidence type="ECO:0008006" key="4">
    <source>
        <dbReference type="Google" id="ProtNLM"/>
    </source>
</evidence>
<name>A0A6A7RQZ1_9PROT</name>
<evidence type="ECO:0000256" key="1">
    <source>
        <dbReference type="SAM" id="Phobius"/>
    </source>
</evidence>
<feature type="transmembrane region" description="Helical" evidence="1">
    <location>
        <begin position="48"/>
        <end position="67"/>
    </location>
</feature>
<keyword evidence="1" id="KW-1133">Transmembrane helix</keyword>
<feature type="transmembrane region" description="Helical" evidence="1">
    <location>
        <begin position="100"/>
        <end position="119"/>
    </location>
</feature>
<dbReference type="EMBL" id="PDHS01000036">
    <property type="protein sequence ID" value="MQM29326.1"/>
    <property type="molecule type" value="Genomic_DNA"/>
</dbReference>
<keyword evidence="1" id="KW-0812">Transmembrane</keyword>
<evidence type="ECO:0000313" key="3">
    <source>
        <dbReference type="Proteomes" id="UP000342300"/>
    </source>
</evidence>
<keyword evidence="1" id="KW-0472">Membrane</keyword>
<accession>A0A6A7RQZ1</accession>
<proteinExistence type="predicted"/>
<gene>
    <name evidence="2" type="ORF">CRU78_01760</name>
</gene>
<evidence type="ECO:0000313" key="2">
    <source>
        <dbReference type="EMBL" id="MQM29326.1"/>
    </source>
</evidence>
<reference evidence="2 3" key="1">
    <citation type="submission" date="2017-09" db="EMBL/GenBank/DDBJ databases">
        <title>Metagenomic Analysis Reveals Denitrifying Candidatus Accumulibacter and Flanking Population as a Source of N2O.</title>
        <authorList>
            <person name="Gao H."/>
            <person name="Mao Y."/>
            <person name="Zhao X."/>
            <person name="Liu W.-T."/>
            <person name="Zhang T."/>
            <person name="Wells G."/>
        </authorList>
    </citation>
    <scope>NUCLEOTIDE SEQUENCE [LARGE SCALE GENOMIC DNA]</scope>
    <source>
        <strain evidence="2">CANDO_2_IC</strain>
    </source>
</reference>
<protein>
    <recommendedName>
        <fullName evidence="4">DUF2784 domain-containing protein</fullName>
    </recommendedName>
</protein>
<organism evidence="2 3">
    <name type="scientific">Candidatus Accumulibacter phosphatis</name>
    <dbReference type="NCBI Taxonomy" id="327160"/>
    <lineage>
        <taxon>Bacteria</taxon>
        <taxon>Pseudomonadati</taxon>
        <taxon>Pseudomonadota</taxon>
        <taxon>Betaproteobacteria</taxon>
        <taxon>Candidatus Accumulibacter</taxon>
    </lineage>
</organism>
<comment type="caution">
    <text evidence="2">The sequence shown here is derived from an EMBL/GenBank/DDBJ whole genome shotgun (WGS) entry which is preliminary data.</text>
</comment>